<dbReference type="Proteomes" id="UP001163324">
    <property type="component" value="Chromosome 4"/>
</dbReference>
<accession>A0ACC0V1U7</accession>
<protein>
    <submittedName>
        <fullName evidence="1">Uncharacterized protein</fullName>
    </submittedName>
</protein>
<evidence type="ECO:0000313" key="1">
    <source>
        <dbReference type="EMBL" id="KAI9900192.1"/>
    </source>
</evidence>
<name>A0ACC0V1U7_9HYPO</name>
<comment type="caution">
    <text evidence="1">The sequence shown here is derived from an EMBL/GenBank/DDBJ whole genome shotgun (WGS) entry which is preliminary data.</text>
</comment>
<dbReference type="EMBL" id="CM047943">
    <property type="protein sequence ID" value="KAI9900192.1"/>
    <property type="molecule type" value="Genomic_DNA"/>
</dbReference>
<proteinExistence type="predicted"/>
<keyword evidence="2" id="KW-1185">Reference proteome</keyword>
<gene>
    <name evidence="1" type="ORF">N3K66_004454</name>
</gene>
<reference evidence="1" key="1">
    <citation type="submission" date="2022-10" db="EMBL/GenBank/DDBJ databases">
        <title>Complete Genome of Trichothecium roseum strain YXFP-22015, a Plant Pathogen Isolated from Citrus.</title>
        <authorList>
            <person name="Wang Y."/>
            <person name="Zhu L."/>
        </authorList>
    </citation>
    <scope>NUCLEOTIDE SEQUENCE</scope>
    <source>
        <strain evidence="1">YXFP-22015</strain>
    </source>
</reference>
<organism evidence="1 2">
    <name type="scientific">Trichothecium roseum</name>
    <dbReference type="NCBI Taxonomy" id="47278"/>
    <lineage>
        <taxon>Eukaryota</taxon>
        <taxon>Fungi</taxon>
        <taxon>Dikarya</taxon>
        <taxon>Ascomycota</taxon>
        <taxon>Pezizomycotina</taxon>
        <taxon>Sordariomycetes</taxon>
        <taxon>Hypocreomycetidae</taxon>
        <taxon>Hypocreales</taxon>
        <taxon>Hypocreales incertae sedis</taxon>
        <taxon>Trichothecium</taxon>
    </lineage>
</organism>
<evidence type="ECO:0000313" key="2">
    <source>
        <dbReference type="Proteomes" id="UP001163324"/>
    </source>
</evidence>
<sequence length="72" mass="8109">MIECVQSAYTYSVVLRAACYMPTFLQHHHPKRQGHIPSRKAGSSTPQDKECGSKPRRCVRDTLASDSYTSTH</sequence>